<dbReference type="PANTHER" id="PTHR37042:SF4">
    <property type="entry name" value="OUTER MEMBRANE PROTEIN RV1973"/>
    <property type="match status" value="1"/>
</dbReference>
<dbReference type="PANTHER" id="PTHR37042">
    <property type="entry name" value="OUTER MEMBRANE PROTEIN RV1973"/>
    <property type="match status" value="1"/>
</dbReference>
<keyword evidence="2" id="KW-0472">Membrane</keyword>
<name>A0ABP7NR87_9ACTN</name>
<comment type="caution">
    <text evidence="4">The sequence shown here is derived from an EMBL/GenBank/DDBJ whole genome shotgun (WGS) entry which is preliminary data.</text>
</comment>
<proteinExistence type="predicted"/>
<organism evidence="4 5">
    <name type="scientific">Gordonia caeni</name>
    <dbReference type="NCBI Taxonomy" id="1007097"/>
    <lineage>
        <taxon>Bacteria</taxon>
        <taxon>Bacillati</taxon>
        <taxon>Actinomycetota</taxon>
        <taxon>Actinomycetes</taxon>
        <taxon>Mycobacteriales</taxon>
        <taxon>Gordoniaceae</taxon>
        <taxon>Gordonia</taxon>
    </lineage>
</organism>
<dbReference type="EMBL" id="BAAAZW010000002">
    <property type="protein sequence ID" value="GAA3952504.1"/>
    <property type="molecule type" value="Genomic_DNA"/>
</dbReference>
<feature type="compositionally biased region" description="Polar residues" evidence="3">
    <location>
        <begin position="1"/>
        <end position="10"/>
    </location>
</feature>
<evidence type="ECO:0000256" key="1">
    <source>
        <dbReference type="ARBA" id="ARBA00004370"/>
    </source>
</evidence>
<dbReference type="Proteomes" id="UP001418444">
    <property type="component" value="Unassembled WGS sequence"/>
</dbReference>
<dbReference type="RefSeq" id="WP_344780891.1">
    <property type="nucleotide sequence ID" value="NZ_BAAAZW010000002.1"/>
</dbReference>
<evidence type="ECO:0000313" key="4">
    <source>
        <dbReference type="EMBL" id="GAA3952504.1"/>
    </source>
</evidence>
<evidence type="ECO:0000256" key="3">
    <source>
        <dbReference type="SAM" id="MobiDB-lite"/>
    </source>
</evidence>
<evidence type="ECO:0000256" key="2">
    <source>
        <dbReference type="ARBA" id="ARBA00023136"/>
    </source>
</evidence>
<sequence length="181" mass="19113">MTQTTKSSAPTRRRRLARRLERPMSPRGATARLIGTAALVAVALTCLALAQAWRAPITARVATAAQLEADAGRMIAEVFSAEAATWQADREHARSLVTGSLASSAATGLSAPAPAGVRAVRWEPVSVGVTAAQEDSGTALVVANVVVTHEDREPDADTKTVTADFVREDGRWLLSTLDELQ</sequence>
<keyword evidence="5" id="KW-1185">Reference proteome</keyword>
<reference evidence="5" key="1">
    <citation type="journal article" date="2019" name="Int. J. Syst. Evol. Microbiol.">
        <title>The Global Catalogue of Microorganisms (GCM) 10K type strain sequencing project: providing services to taxonomists for standard genome sequencing and annotation.</title>
        <authorList>
            <consortium name="The Broad Institute Genomics Platform"/>
            <consortium name="The Broad Institute Genome Sequencing Center for Infectious Disease"/>
            <person name="Wu L."/>
            <person name="Ma J."/>
        </authorList>
    </citation>
    <scope>NUCLEOTIDE SEQUENCE [LARGE SCALE GENOMIC DNA]</scope>
    <source>
        <strain evidence="5">JCM 16923</strain>
    </source>
</reference>
<comment type="subcellular location">
    <subcellularLocation>
        <location evidence="1">Membrane</location>
    </subcellularLocation>
</comment>
<feature type="region of interest" description="Disordered" evidence="3">
    <location>
        <begin position="1"/>
        <end position="22"/>
    </location>
</feature>
<evidence type="ECO:0008006" key="6">
    <source>
        <dbReference type="Google" id="ProtNLM"/>
    </source>
</evidence>
<gene>
    <name evidence="4" type="ORF">GCM10022231_08240</name>
</gene>
<evidence type="ECO:0000313" key="5">
    <source>
        <dbReference type="Proteomes" id="UP001418444"/>
    </source>
</evidence>
<accession>A0ABP7NR87</accession>
<protein>
    <recommendedName>
        <fullName evidence="6">Mce-associated membrane protein</fullName>
    </recommendedName>
</protein>